<dbReference type="Proteomes" id="UP000430345">
    <property type="component" value="Unassembled WGS sequence"/>
</dbReference>
<organism evidence="2 3">
    <name type="scientific">Clostridium tarantellae</name>
    <dbReference type="NCBI Taxonomy" id="39493"/>
    <lineage>
        <taxon>Bacteria</taxon>
        <taxon>Bacillati</taxon>
        <taxon>Bacillota</taxon>
        <taxon>Clostridia</taxon>
        <taxon>Eubacteriales</taxon>
        <taxon>Clostridiaceae</taxon>
        <taxon>Clostridium</taxon>
    </lineage>
</organism>
<keyword evidence="3" id="KW-1185">Reference proteome</keyword>
<reference evidence="2 3" key="1">
    <citation type="submission" date="2019-10" db="EMBL/GenBank/DDBJ databases">
        <title>The Genome Sequence of Clostridium tarantellae Isolated from Fish Brain.</title>
        <authorList>
            <person name="Bano L."/>
            <person name="Kiel M."/>
            <person name="Sales G."/>
            <person name="Doxey A.C."/>
            <person name="Mansfield M.J."/>
            <person name="Schiavone M."/>
            <person name="Rossetto O."/>
            <person name="Pirazzini M."/>
            <person name="Dobrindt U."/>
            <person name="Montecucco C."/>
        </authorList>
    </citation>
    <scope>NUCLEOTIDE SEQUENCE [LARGE SCALE GENOMIC DNA]</scope>
    <source>
        <strain evidence="2 3">DSM 3997</strain>
    </source>
</reference>
<name>A0A6I1ML77_9CLOT</name>
<dbReference type="NCBIfam" id="TIGR01451">
    <property type="entry name" value="B_ant_repeat"/>
    <property type="match status" value="18"/>
</dbReference>
<comment type="caution">
    <text evidence="2">The sequence shown here is derived from an EMBL/GenBank/DDBJ whole genome shotgun (WGS) entry which is preliminary data.</text>
</comment>
<evidence type="ECO:0000259" key="1">
    <source>
        <dbReference type="PROSITE" id="PS51175"/>
    </source>
</evidence>
<dbReference type="InterPro" id="IPR051172">
    <property type="entry name" value="Chlamydia_OmcB"/>
</dbReference>
<gene>
    <name evidence="2" type="ORF">GBZ86_03745</name>
</gene>
<dbReference type="EMBL" id="WHJC01000025">
    <property type="protein sequence ID" value="MPQ42867.1"/>
    <property type="molecule type" value="Genomic_DNA"/>
</dbReference>
<dbReference type="PANTHER" id="PTHR34819:SF3">
    <property type="entry name" value="CELL SURFACE PROTEIN"/>
    <property type="match status" value="1"/>
</dbReference>
<protein>
    <submittedName>
        <fullName evidence="2">DUF11 domain-containing protein</fullName>
    </submittedName>
</protein>
<feature type="domain" description="CBM6" evidence="1">
    <location>
        <begin position="2098"/>
        <end position="2223"/>
    </location>
</feature>
<dbReference type="InterPro" id="IPR001434">
    <property type="entry name" value="OmcB-like_DUF11"/>
</dbReference>
<dbReference type="Gene3D" id="2.60.40.740">
    <property type="match status" value="9"/>
</dbReference>
<dbReference type="Pfam" id="PF01345">
    <property type="entry name" value="DUF11"/>
    <property type="match status" value="17"/>
</dbReference>
<accession>A0A6I1ML77</accession>
<feature type="domain" description="CBM6" evidence="1">
    <location>
        <begin position="2591"/>
        <end position="2718"/>
    </location>
</feature>
<dbReference type="PROSITE" id="PS51175">
    <property type="entry name" value="CBM6"/>
    <property type="match status" value="2"/>
</dbReference>
<dbReference type="InterPro" id="IPR008979">
    <property type="entry name" value="Galactose-bd-like_sf"/>
</dbReference>
<dbReference type="PANTHER" id="PTHR34819">
    <property type="entry name" value="LARGE CYSTEINE-RICH PERIPLASMIC PROTEIN OMCB"/>
    <property type="match status" value="1"/>
</dbReference>
<dbReference type="SUPFAM" id="SSF49785">
    <property type="entry name" value="Galactose-binding domain-like"/>
    <property type="match status" value="2"/>
</dbReference>
<dbReference type="InterPro" id="IPR004954">
    <property type="entry name" value="Mucin-bd"/>
</dbReference>
<dbReference type="InterPro" id="IPR047589">
    <property type="entry name" value="DUF11_rpt"/>
</dbReference>
<dbReference type="OrthoDB" id="21834at2"/>
<evidence type="ECO:0000313" key="3">
    <source>
        <dbReference type="Proteomes" id="UP000430345"/>
    </source>
</evidence>
<evidence type="ECO:0000313" key="2">
    <source>
        <dbReference type="EMBL" id="MPQ42867.1"/>
    </source>
</evidence>
<sequence length="4096" mass="435181">MKILNRRKNMAIINRFSTIDKAILTATGNSLVVCGSTSSTGSNTSDMITPSGGTTRDWTLAGSSADINILANSTILYAELIWYSTVKNNDSLATDVRSIEDDPITFVTPTTTIQITPENKITLTAQSGNIDRFRSTDVTNIIKNSLGGTYTVSNIPTSIPPTGLSNTRAGWTLVVVYRNSIFPPQRIEFSSGIVSAMENSTVQKSVMGFTTPLQQTNLKGSLFIACANGEPLIGTKTVEVGPSFASLSLMGNNVSSPNSNPGTAPNNPNNSFFAGIINICDPLDSNLGLINITGTNGTLNHDAFVPTQVLGGRNKWDLTNIDITNTLLTSQNQSNIQINESGIQDGIEILAFGTQIRAQAPNLSATLSTYDSDGSGEYNVEQGEVITYSVQINNSGDAEANNIIVSTTLNSGCEFIPESVKINGISKLGEDINTGINIGSVASYGTKNLVFDVIVKAIPSNGIINAFANYSYEFISGSGSPTYTNSEQTNSITVTAKAARLNVVSSVSKAMASLGETLQYTINITNNGNAIAENITFQNIISSYCSFNSGSVEINGQANASLNPNTGFTLPDIAANNSEEIVFFTTINSLPPSTIIDNNALVKFEYNVNAYTIPTVQTVTSNNSSTQIQYFDIVAFRSNNNNYPNVNDVVTYTLTLTNVGNIVATNVQVQEPAVTGTSFITGSVKINGVTDNSLNPFTGFNIGTIPANNTVTIAYSITVDQIQPTGIIENIVQVPFKYQISQNDPEVSSQEDSNLVTTRSNFVDISIVETVDKAYAEVNNILYYSIDISNSGNIEAINTIFSSNIQSGSTFEPGSLSINGMTNSQYDVTTGFSIGIIEPGNTINIRFRALVTTIPSPNIISNNAQLIYSYLPDPNGSTMTNTMNGNTVQTTINKEQLSIVKTVNKNYAQVGETLIYTITMTNIGTVTLKNVNFGDNITAYLQFVSGSVYVDGTNNTSYNPNNGFLLGDLDPNEVFTVTFTTNVASVPPIGSVVNVASVNYKYQISPTSPTITKSLYSNSVETQVLLGNLSITKYASKNYATIGDTIVYSFNIVNTGNATIKDVNFSDFIPIQTSFVAGSVNINGIAKPTFDPTVGINLGTLVVGQVVGLNFDVNVTSLPNPNVITNNATTSFNYSIDPAKALVSKTATSNSVNTTINVATAKLTLKVNKAYARVSDALSYTFEAENTGTVILSNLIVSSSLPEGTTFTPGSVKVDGLERASAVSSGFALNNITPGGKSKADLGAGVNNAAIPALKNLLDTLRGNSGNNGNNGNAYGLENNITESSIDVSSLFFPMSDSSSTSSNVVTAQGSVSYDYNIDPNGSTLSGATESNEVSTIVNESIVTHVKSVDKAYATVGDTLTYTCVISNLGNIDISNTNFQDIISTYTSFVSGSVQINNQVQSSYDPSIGFPLGTILFNDSTTVAFQVTVTTIPSNGFITNIANASFDYYIDPTGPVTSENIDSNTVTTYIKAGDLTITKSANRNYAKLNDVISYNFVISNIGNVDLENLTFQDSIQIGSVFNANSVTINGAVQSAFNPNTGFNIGVLNIGSSITIDFDVTANTIPTLGKLYNTATIAYSYYIDPNTIPVTTNKESNQTVVNVRQAVISTSKEVDKSTAYVGETLNYTINLINDGNVPVENVFFSDNITNPLSFIANSIKVNNSTVPYADPNEGFNISDIPANSTSTITLLAKVNSRPSDGAVVIPYNTAEFGEYTIGVEYVGGDNFNTRPLKLDINSINTGTIYNLPATNTNSSTVTIPINLNSGNNVITFKGDGVSYGPDLGKCYFILKTPSVLGQLSGNTFRFLGLGSYLIATIGFNTTTNKLVVTSTGTTSHVYFGNNVYFSASVYDYKGNLKVTSSVIGNNNANTFAATLNGVNFVYGDYLKITHEESSSRANLQGTVINAPFSFSGGFGNVNLNNAYFYLTNGGIEYSTSKILPLNKNIAIGTLEGSAQLDTSTGYVTFIGGATEGTSSLTTNITESGLYYLVIQYLSLNSSKNIMIDINYVSTGTVYNLPKTNSWITTDIKKYTIPVNLNSGNNSITFKGYNTSYAPDLGECYFVLNTPNTLGALSENLFSFLGYNNNLIATLGFDTNVSTTTIPDVTVNAVDGTISSDATTALNGTFVGAIGDTGGYVIVPITVPVDGYYNLAVQYISGDNNRPLKIDVNGVSTGTTYTVTKTADWNLADAKLLNITVNLNAGLNNIKLYNDLAVLGPWIGSLTIKLLTIDSVAISTKKLKVTSTGNQANSFYPGSVYFTVSLYDYKNNLKVTSTVAPSSNANAFATTLNGVSFDYGDYLKIVHVESSGRAKLQGNVIDAPFSLSTNFSTLNLSTSYFYLTNNGIQYSTTTILPENQEVINGDLSGEVKLDTVTRFATLIGGPSDGSSTININVTDIGSYNLIFDYVSLDYDRKLNIDINDVNTGTVYNLPRTNDWDVTSATVFTLPGTYSFDEGNNTLKFHGDGINYSPDLSLAYITQNPFNSTINVTMGTYENGASTNSGYASYIGGPSNGSVTITIDVPKTDIYYMTINYRNGSRPFKLDVNGVDTGEVYTVPSTNISTFSLTLPLDKGVNTIKFYGDGTSAYAPDVSAAIFTSALNPFKLTTGTLADGAIIGPSGLADYIGGSSGGSVTMTINVDSTGLYNAVIKYLTGPTDRKFQVDINGVNTGTIYTAPHTASWSISDVKTITLWVNLNAGNNTVKIYGDGTSAIAPVMDTIYFTKTNVVNLLYGNGTSYTTDINTTTFSSVTNPFNLATGTLANGAVISPSTGFADYIGGTSDGSVTLTINVDSTGIYNAAIKYLTGSTADRNFKININGVDTGTIYTAPKTTSWLISDAKTITIAINLNEGSNTVKIHGDGTSAIAPVMNTIYVYKEGVENSSIIVSSNANPFNLAAGTFDNGANINSTTKFVVNMGGTNNGSATMVINVSETGLYSAEIEYLAANYDMPFKIDINGVDTGTVYSGVKTASWNVSDAKITTVPLSLNEGINTIKFYGNGSSIYAPAMRNIYFSKILAARLITAALEGMSTVNRNTKFITYLGGSTNNIVKNVADIDYDFVVGTETISVVNFQTNETETIIQAAELNILKVVDKVYAKVGDTIIYTIYVTNSGTVNTTSQVFTDVIPVGGTFVSGSVVLNGTSDINLNPNSGFSIPDLIPNQTNKIVFSVSIDSLPPTATIKNVANVNFSYQLSSGGVIESEITYSNSSLTYIKYPILNINKTVDKEYATIGDNIKYSFTIDNPGNTNCENVFFQDIIQSEATFNAGSVLINSSTQPSSLDVNTGFDLGTIIPYINSNTITTIDFLVTVDTLPTNYFINNESSLSYKYYVDPSLQNFSTQIKSNTVSTQINIGSLTATKSVDKAVVNVGSDLLYTINIVNTGNIEVSNINFRDVLPTGANFVSGSVTINGVAQATYNPYDSFSLSNLASGASVQVSFNATVSTIPAPYLINNKADITYSYKIDPSGSSSVSQITTNTVTTTVNVPDITVIKFTDKTIALPGELITYTVILSNLGNMDLTNVLIAENLTGDVTFVTGSVVIDGTSYPSYDPIAGFSIGTLAPLSSITVEFTVKVSDTPTNNTVSNFANGTYTYQIGDTTATITDTKTSNTVTTVVMAGKMTSNKTVNLEYATIDDELNYSITVNNIGEAINSNLYFKDYISSGASFVTGSVTIDGVSKPTLNPIDGFSLNNLLAGVTTNINFKASVISIPNTSQITNYAIITGVYSETIGSYTLPIETTTNTVITEINVGTLSNIKSVTKEYIKVGDTMTYTSVITNIGNAEAINIQFSDVLQSELLYLPGTVRINGVVVPTANPSTILLGNLLPNESSTVAFDVQVTTLPSPPQVKNTSQVQFNYNINPNALNVSSTILSNVVNTNVVLGQLSITNSVDKTIATIGDTVTFTVILINTGNVALNNIVLQDAPTTGVTVNAGSVYVNGVNETSFNPITGFSLDNIDVGNSVTVNFSATVTTIPATNSVTSQAFANLTYVLDPAQAPIAETVSSNITTTNIAVGSLNVTKAVDKQFATIGEELTYTVTITNTGNINATNVVFLDPAPQNTTFVLGSVTVNGINQPNYNTTAGFALNTMLPGEIITVVYKVQVVS</sequence>
<dbReference type="Pfam" id="PF03272">
    <property type="entry name" value="Mucin_bdg"/>
    <property type="match status" value="2"/>
</dbReference>
<proteinExistence type="predicted"/>
<dbReference type="InterPro" id="IPR005084">
    <property type="entry name" value="CBM6"/>
</dbReference>
<dbReference type="Gene3D" id="2.60.120.260">
    <property type="entry name" value="Galactose-binding domain-like"/>
    <property type="match status" value="7"/>
</dbReference>
<dbReference type="GO" id="GO:0030246">
    <property type="term" value="F:carbohydrate binding"/>
    <property type="evidence" value="ECO:0007669"/>
    <property type="project" value="InterPro"/>
</dbReference>